<sequence>MTEKKVFIIIGVVVVLLVGTSAVILGSSPVPTKITTSQNASIATANTSYDWGYIQYNSPKAIKGFKIKNNGTESLKIGKVKTSCSCTTAQVIIGNNKSPLFSMHGGSNWVGEVKPGKEASLEIIFDQTFHGPSGIGPFERYITIETNDASKPKLEFYLKGIVVKS</sequence>
<dbReference type="InterPro" id="IPR011467">
    <property type="entry name" value="DUF1573"/>
</dbReference>
<dbReference type="PANTHER" id="PTHR37833:SF1">
    <property type="entry name" value="SIGNAL PEPTIDE PROTEIN"/>
    <property type="match status" value="1"/>
</dbReference>
<evidence type="ECO:0000313" key="1">
    <source>
        <dbReference type="EMBL" id="OGK16147.1"/>
    </source>
</evidence>
<evidence type="ECO:0000313" key="2">
    <source>
        <dbReference type="Proteomes" id="UP000178372"/>
    </source>
</evidence>
<gene>
    <name evidence="1" type="ORF">A2690_01775</name>
</gene>
<accession>A0A1F7GB91</accession>
<dbReference type="InterPro" id="IPR013783">
    <property type="entry name" value="Ig-like_fold"/>
</dbReference>
<evidence type="ECO:0008006" key="3">
    <source>
        <dbReference type="Google" id="ProtNLM"/>
    </source>
</evidence>
<name>A0A1F7GB91_9BACT</name>
<dbReference type="AlphaFoldDB" id="A0A1F7GB91"/>
<dbReference type="Pfam" id="PF07610">
    <property type="entry name" value="DUF1573"/>
    <property type="match status" value="1"/>
</dbReference>
<comment type="caution">
    <text evidence="1">The sequence shown here is derived from an EMBL/GenBank/DDBJ whole genome shotgun (WGS) entry which is preliminary data.</text>
</comment>
<dbReference type="EMBL" id="MFZF01000020">
    <property type="protein sequence ID" value="OGK16147.1"/>
    <property type="molecule type" value="Genomic_DNA"/>
</dbReference>
<protein>
    <recommendedName>
        <fullName evidence="3">DUF1573 domain-containing protein</fullName>
    </recommendedName>
</protein>
<proteinExistence type="predicted"/>
<organism evidence="1 2">
    <name type="scientific">Candidatus Roizmanbacteria bacterium RIFCSPHIGHO2_01_FULL_39_12b</name>
    <dbReference type="NCBI Taxonomy" id="1802030"/>
    <lineage>
        <taxon>Bacteria</taxon>
        <taxon>Candidatus Roizmaniibacteriota</taxon>
    </lineage>
</organism>
<dbReference type="Proteomes" id="UP000178372">
    <property type="component" value="Unassembled WGS sequence"/>
</dbReference>
<dbReference type="PANTHER" id="PTHR37833">
    <property type="entry name" value="LIPOPROTEIN-RELATED"/>
    <property type="match status" value="1"/>
</dbReference>
<dbReference type="Gene3D" id="2.60.40.10">
    <property type="entry name" value="Immunoglobulins"/>
    <property type="match status" value="1"/>
</dbReference>
<reference evidence="1 2" key="1">
    <citation type="journal article" date="2016" name="Nat. Commun.">
        <title>Thousands of microbial genomes shed light on interconnected biogeochemical processes in an aquifer system.</title>
        <authorList>
            <person name="Anantharaman K."/>
            <person name="Brown C.T."/>
            <person name="Hug L.A."/>
            <person name="Sharon I."/>
            <person name="Castelle C.J."/>
            <person name="Probst A.J."/>
            <person name="Thomas B.C."/>
            <person name="Singh A."/>
            <person name="Wilkins M.J."/>
            <person name="Karaoz U."/>
            <person name="Brodie E.L."/>
            <person name="Williams K.H."/>
            <person name="Hubbard S.S."/>
            <person name="Banfield J.F."/>
        </authorList>
    </citation>
    <scope>NUCLEOTIDE SEQUENCE [LARGE SCALE GENOMIC DNA]</scope>
</reference>